<feature type="domain" description="Metallo-beta-lactamase" evidence="2">
    <location>
        <begin position="14"/>
        <end position="215"/>
    </location>
</feature>
<evidence type="ECO:0000313" key="5">
    <source>
        <dbReference type="Proteomes" id="UP000524246"/>
    </source>
</evidence>
<dbReference type="PANTHER" id="PTHR11203:SF37">
    <property type="entry name" value="INTEGRATOR COMPLEX SUBUNIT 11"/>
    <property type="match status" value="1"/>
</dbReference>
<sequence>MVKVKFLGAAGTVTGSQFLVEGSNSRFLIDSGMFQGSREWRAKNRIEPLFDVKTIDAVLLTHAHIDHIGLLPRLYTLGLQCPVYCSAPTASLAEIILQDSSILQKEEAEFRRKSRRSRYENPEPLYTMQDVQGALSLLQPKGLDEDVLLPCNAKARFSQMGHILGASSILLEIDDRRLNFSGDVGRFAVPVMRDPSPVNFGKILCIEATYGGRTHAKEAPEKQLSAVINETVERGGLILIPSFAIGRAQVLLYYLRELKEAGSIPNIPIIVDSPMAIEATSIYKKFPEWYDEEALKLLQSGKSIFEPANLYFIRDREESKRLNPIQESMIIIAGNGMLNGGRILHHLFHRLPSPKNTVLLVGYQPEGGRGYWLKKGVPSI</sequence>
<dbReference type="Pfam" id="PF00753">
    <property type="entry name" value="Lactamase_B"/>
    <property type="match status" value="1"/>
</dbReference>
<dbReference type="SMART" id="SM01027">
    <property type="entry name" value="Beta-Casp"/>
    <property type="match status" value="1"/>
</dbReference>
<feature type="non-terminal residue" evidence="4">
    <location>
        <position position="380"/>
    </location>
</feature>
<evidence type="ECO:0000259" key="3">
    <source>
        <dbReference type="SMART" id="SM01027"/>
    </source>
</evidence>
<dbReference type="Proteomes" id="UP000524246">
    <property type="component" value="Unassembled WGS sequence"/>
</dbReference>
<dbReference type="Pfam" id="PF10996">
    <property type="entry name" value="Beta-Casp"/>
    <property type="match status" value="1"/>
</dbReference>
<dbReference type="GO" id="GO:0016787">
    <property type="term" value="F:hydrolase activity"/>
    <property type="evidence" value="ECO:0007669"/>
    <property type="project" value="UniProtKB-KW"/>
</dbReference>
<dbReference type="AlphaFoldDB" id="A0A7X9IJM1"/>
<dbReference type="EMBL" id="JAAZON010000148">
    <property type="protein sequence ID" value="NMC62262.1"/>
    <property type="molecule type" value="Genomic_DNA"/>
</dbReference>
<evidence type="ECO:0000256" key="1">
    <source>
        <dbReference type="ARBA" id="ARBA00022801"/>
    </source>
</evidence>
<dbReference type="InterPro" id="IPR036866">
    <property type="entry name" value="RibonucZ/Hydroxyglut_hydro"/>
</dbReference>
<proteinExistence type="predicted"/>
<dbReference type="SUPFAM" id="SSF56281">
    <property type="entry name" value="Metallo-hydrolase/oxidoreductase"/>
    <property type="match status" value="1"/>
</dbReference>
<organism evidence="4 5">
    <name type="scientific">SAR324 cluster bacterium</name>
    <dbReference type="NCBI Taxonomy" id="2024889"/>
    <lineage>
        <taxon>Bacteria</taxon>
        <taxon>Deltaproteobacteria</taxon>
        <taxon>SAR324 cluster</taxon>
    </lineage>
</organism>
<accession>A0A7X9IJM1</accession>
<gene>
    <name evidence="4" type="ORF">GYA55_03755</name>
</gene>
<dbReference type="Gene3D" id="3.60.15.10">
    <property type="entry name" value="Ribonuclease Z/Hydroxyacylglutathione hydrolase-like"/>
    <property type="match status" value="1"/>
</dbReference>
<reference evidence="4 5" key="1">
    <citation type="journal article" date="2020" name="Biotechnol. Biofuels">
        <title>New insights from the biogas microbiome by comprehensive genome-resolved metagenomics of nearly 1600 species originating from multiple anaerobic digesters.</title>
        <authorList>
            <person name="Campanaro S."/>
            <person name="Treu L."/>
            <person name="Rodriguez-R L.M."/>
            <person name="Kovalovszki A."/>
            <person name="Ziels R.M."/>
            <person name="Maus I."/>
            <person name="Zhu X."/>
            <person name="Kougias P.G."/>
            <person name="Basile A."/>
            <person name="Luo G."/>
            <person name="Schluter A."/>
            <person name="Konstantinidis K.T."/>
            <person name="Angelidaki I."/>
        </authorList>
    </citation>
    <scope>NUCLEOTIDE SEQUENCE [LARGE SCALE GENOMIC DNA]</scope>
    <source>
        <strain evidence="4">AS27yjCOA_65</strain>
    </source>
</reference>
<dbReference type="InterPro" id="IPR050698">
    <property type="entry name" value="MBL"/>
</dbReference>
<dbReference type="InterPro" id="IPR022712">
    <property type="entry name" value="Beta_Casp"/>
</dbReference>
<name>A0A7X9IJM1_9DELT</name>
<feature type="domain" description="Beta-Casp" evidence="3">
    <location>
        <begin position="248"/>
        <end position="373"/>
    </location>
</feature>
<keyword evidence="1 4" id="KW-0378">Hydrolase</keyword>
<dbReference type="SMART" id="SM00849">
    <property type="entry name" value="Lactamase_B"/>
    <property type="match status" value="1"/>
</dbReference>
<comment type="caution">
    <text evidence="4">The sequence shown here is derived from an EMBL/GenBank/DDBJ whole genome shotgun (WGS) entry which is preliminary data.</text>
</comment>
<evidence type="ECO:0000313" key="4">
    <source>
        <dbReference type="EMBL" id="NMC62262.1"/>
    </source>
</evidence>
<dbReference type="Gene3D" id="3.40.50.10890">
    <property type="match status" value="1"/>
</dbReference>
<dbReference type="GO" id="GO:0004521">
    <property type="term" value="F:RNA endonuclease activity"/>
    <property type="evidence" value="ECO:0007669"/>
    <property type="project" value="TreeGrafter"/>
</dbReference>
<dbReference type="CDD" id="cd16295">
    <property type="entry name" value="TTHA0252-CPSF-like_MBL-fold"/>
    <property type="match status" value="1"/>
</dbReference>
<evidence type="ECO:0000259" key="2">
    <source>
        <dbReference type="SMART" id="SM00849"/>
    </source>
</evidence>
<dbReference type="InterPro" id="IPR001279">
    <property type="entry name" value="Metallo-B-lactamas"/>
</dbReference>
<protein>
    <submittedName>
        <fullName evidence="4">MBL fold metallo-hydrolase</fullName>
    </submittedName>
</protein>
<dbReference type="PANTHER" id="PTHR11203">
    <property type="entry name" value="CLEAVAGE AND POLYADENYLATION SPECIFICITY FACTOR FAMILY MEMBER"/>
    <property type="match status" value="1"/>
</dbReference>